<keyword evidence="2" id="KW-1185">Reference proteome</keyword>
<dbReference type="RefSeq" id="WP_352012648.1">
    <property type="nucleotide sequence ID" value="NZ_JBHSBC010000008.1"/>
</dbReference>
<gene>
    <name evidence="1" type="ORF">ACFOYY_08345</name>
</gene>
<dbReference type="EMBL" id="JBHSBC010000008">
    <property type="protein sequence ID" value="MFC3980124.1"/>
    <property type="molecule type" value="Genomic_DNA"/>
</dbReference>
<accession>A0ABV8EVT1</accession>
<evidence type="ECO:0000313" key="2">
    <source>
        <dbReference type="Proteomes" id="UP001595698"/>
    </source>
</evidence>
<protein>
    <submittedName>
        <fullName evidence="1">DUF1702 family protein</fullName>
    </submittedName>
</protein>
<dbReference type="Pfam" id="PF08012">
    <property type="entry name" value="DUF1702"/>
    <property type="match status" value="1"/>
</dbReference>
<dbReference type="Proteomes" id="UP001595698">
    <property type="component" value="Unassembled WGS sequence"/>
</dbReference>
<sequence>MGEETNLSGIRGVRRQVANALRALRRRILTPGVSATKLGTRGFNEKSPQARELLETIGESFLAGYAHVAGSRSAREAEQRLETIPTRFRGFAYEGAGMGSAVLDALPFTGGRRTGDLLAGRGDDHLYMVYVGVGWAMARLPRFLWPDVSAYDPLLRWLVLDGYGFHQAYFHTGRYVHARFRDPDFPWTADRFRWYAGHAIDQGVGRAMWFVGGTDVELVATMIDGFPEERRADLYAGAGLAASYAGGAEEGELLAFWERAGRYRPQIAQGCAFAAEARQRAGLVVPHTLLATRVFCDMTPEQAARISEKARPDGPVQGEVPAYEVWRRRIADEFASLGRC</sequence>
<comment type="caution">
    <text evidence="1">The sequence shown here is derived from an EMBL/GenBank/DDBJ whole genome shotgun (WGS) entry which is preliminary data.</text>
</comment>
<proteinExistence type="predicted"/>
<name>A0ABV8EVT1_9ACTN</name>
<evidence type="ECO:0000313" key="1">
    <source>
        <dbReference type="EMBL" id="MFC3980124.1"/>
    </source>
</evidence>
<organism evidence="1 2">
    <name type="scientific">Streptosporangium jomthongense</name>
    <dbReference type="NCBI Taxonomy" id="1193683"/>
    <lineage>
        <taxon>Bacteria</taxon>
        <taxon>Bacillati</taxon>
        <taxon>Actinomycetota</taxon>
        <taxon>Actinomycetes</taxon>
        <taxon>Streptosporangiales</taxon>
        <taxon>Streptosporangiaceae</taxon>
        <taxon>Streptosporangium</taxon>
    </lineage>
</organism>
<reference evidence="2" key="1">
    <citation type="journal article" date="2019" name="Int. J. Syst. Evol. Microbiol.">
        <title>The Global Catalogue of Microorganisms (GCM) 10K type strain sequencing project: providing services to taxonomists for standard genome sequencing and annotation.</title>
        <authorList>
            <consortium name="The Broad Institute Genomics Platform"/>
            <consortium name="The Broad Institute Genome Sequencing Center for Infectious Disease"/>
            <person name="Wu L."/>
            <person name="Ma J."/>
        </authorList>
    </citation>
    <scope>NUCLEOTIDE SEQUENCE [LARGE SCALE GENOMIC DNA]</scope>
    <source>
        <strain evidence="2">TBRC 7912</strain>
    </source>
</reference>
<dbReference type="InterPro" id="IPR012964">
    <property type="entry name" value="DUF1702"/>
</dbReference>